<dbReference type="Proteomes" id="UP000734854">
    <property type="component" value="Unassembled WGS sequence"/>
</dbReference>
<dbReference type="OrthoDB" id="27543at2759"/>
<name>A0A8J5KEK2_ZINOF</name>
<evidence type="ECO:0000313" key="3">
    <source>
        <dbReference type="Proteomes" id="UP000734854"/>
    </source>
</evidence>
<reference evidence="2 3" key="1">
    <citation type="submission" date="2020-08" db="EMBL/GenBank/DDBJ databases">
        <title>Plant Genome Project.</title>
        <authorList>
            <person name="Zhang R.-G."/>
        </authorList>
    </citation>
    <scope>NUCLEOTIDE SEQUENCE [LARGE SCALE GENOMIC DNA]</scope>
    <source>
        <tissue evidence="2">Rhizome</tissue>
    </source>
</reference>
<proteinExistence type="inferred from homology"/>
<accession>A0A8J5KEK2</accession>
<dbReference type="PANTHER" id="PTHR13261">
    <property type="entry name" value="BRCA2 AND CDKN1A INTERACTING PROTEIN"/>
    <property type="match status" value="1"/>
</dbReference>
<dbReference type="PANTHER" id="PTHR13261:SF0">
    <property type="entry name" value="BRCA2 AND CDKN1A-INTERACTING PROTEIN"/>
    <property type="match status" value="1"/>
</dbReference>
<dbReference type="AlphaFoldDB" id="A0A8J5KEK2"/>
<evidence type="ECO:0000256" key="1">
    <source>
        <dbReference type="ARBA" id="ARBA00006781"/>
    </source>
</evidence>
<comment type="similarity">
    <text evidence="1">Belongs to the BCP1 family.</text>
</comment>
<keyword evidence="3" id="KW-1185">Reference proteome</keyword>
<evidence type="ECO:0000313" key="2">
    <source>
        <dbReference type="EMBL" id="KAG6486842.1"/>
    </source>
</evidence>
<comment type="caution">
    <text evidence="2">The sequence shown here is derived from an EMBL/GenBank/DDBJ whole genome shotgun (WGS) entry which is preliminary data.</text>
</comment>
<protein>
    <submittedName>
        <fullName evidence="2">Uncharacterized protein</fullName>
    </submittedName>
</protein>
<gene>
    <name evidence="2" type="ORF">ZIOFF_055422</name>
</gene>
<dbReference type="GO" id="GO:0005634">
    <property type="term" value="C:nucleus"/>
    <property type="evidence" value="ECO:0007669"/>
    <property type="project" value="TreeGrafter"/>
</dbReference>
<sequence length="210" mass="23572">MDIEAYSEESKCSVIDHGEEVDVQEKLMVPLLRRHMNHQRPSKRHGVPIVHAFLGFSSFARTILFSCFAPAYSHSAFIKPLDSIPELKPTKCLEHVKFEEVDEDEEQVDMLHADFGFFDPKPGDFSGVKLLLHNCLGNKPWDLTGFVDLILEQTTVGTVVKLDEQDEVGHVNDDDGGPFGIISVINLQRYQVILSKPMSSFALLIFCAAI</sequence>
<dbReference type="InterPro" id="IPR025602">
    <property type="entry name" value="BCP1_family"/>
</dbReference>
<dbReference type="Pfam" id="PF13862">
    <property type="entry name" value="BCCIP"/>
    <property type="match status" value="1"/>
</dbReference>
<organism evidence="2 3">
    <name type="scientific">Zingiber officinale</name>
    <name type="common">Ginger</name>
    <name type="synonym">Amomum zingiber</name>
    <dbReference type="NCBI Taxonomy" id="94328"/>
    <lineage>
        <taxon>Eukaryota</taxon>
        <taxon>Viridiplantae</taxon>
        <taxon>Streptophyta</taxon>
        <taxon>Embryophyta</taxon>
        <taxon>Tracheophyta</taxon>
        <taxon>Spermatophyta</taxon>
        <taxon>Magnoliopsida</taxon>
        <taxon>Liliopsida</taxon>
        <taxon>Zingiberales</taxon>
        <taxon>Zingiberaceae</taxon>
        <taxon>Zingiber</taxon>
    </lineage>
</organism>
<dbReference type="EMBL" id="JACMSC010000015">
    <property type="protein sequence ID" value="KAG6486842.1"/>
    <property type="molecule type" value="Genomic_DNA"/>
</dbReference>